<gene>
    <name evidence="1" type="ORF">BVI061214_00627</name>
</gene>
<dbReference type="AlphaFoldDB" id="A0A0N0U7Y3"/>
<organism evidence="1 2">
    <name type="scientific">Thermus aquaticus</name>
    <dbReference type="NCBI Taxonomy" id="271"/>
    <lineage>
        <taxon>Bacteria</taxon>
        <taxon>Thermotogati</taxon>
        <taxon>Deinococcota</taxon>
        <taxon>Deinococci</taxon>
        <taxon>Thermales</taxon>
        <taxon>Thermaceae</taxon>
        <taxon>Thermus</taxon>
    </lineage>
</organism>
<accession>A0A0N0U7Y3</accession>
<evidence type="ECO:0000313" key="2">
    <source>
        <dbReference type="Proteomes" id="UP000037685"/>
    </source>
</evidence>
<protein>
    <submittedName>
        <fullName evidence="1">Uncharacterized protein</fullName>
    </submittedName>
</protein>
<name>A0A0N0U7Y3_THEAQ</name>
<sequence length="215" mass="24162">MVHSEGQIGKPLRVHMEESLLEILSRYVSPRAAESLLGRATEMRKPANPGEWARLVEGVIWPELRRLLPFQEMPPELKAWVREMKALAAQEAEGEEQEQEEEEELRLEAVDLEDPAARTALAQRLARLEGVVGVVVAGESGREELFAGEPVPLDPFHLLLKRQGYQTFYGLLQNNLVAMRALGQGYIGLVARKETNVGRLLHNLRRLTNLSEVEG</sequence>
<evidence type="ECO:0000313" key="1">
    <source>
        <dbReference type="EMBL" id="KOX89460.1"/>
    </source>
</evidence>
<dbReference type="EMBL" id="LHCI01000106">
    <property type="protein sequence ID" value="KOX89460.1"/>
    <property type="molecule type" value="Genomic_DNA"/>
</dbReference>
<dbReference type="PATRIC" id="fig|271.14.peg.710"/>
<reference evidence="1 2" key="1">
    <citation type="submission" date="2015-07" db="EMBL/GenBank/DDBJ databases">
        <authorList>
            <person name="Noorani M."/>
        </authorList>
    </citation>
    <scope>NUCLEOTIDE SEQUENCE [LARGE SCALE GENOMIC DNA]</scope>
    <source>
        <strain evidence="2">ATCC 25104 / DSM 625 / JCM 10724 / NBRC 103206 / NCIMB 11243 / YT-1</strain>
    </source>
</reference>
<dbReference type="Proteomes" id="UP000037685">
    <property type="component" value="Unassembled WGS sequence"/>
</dbReference>
<comment type="caution">
    <text evidence="1">The sequence shown here is derived from an EMBL/GenBank/DDBJ whole genome shotgun (WGS) entry which is preliminary data.</text>
</comment>
<proteinExistence type="predicted"/>